<evidence type="ECO:0000313" key="5">
    <source>
        <dbReference type="Proteomes" id="UP000315534"/>
    </source>
</evidence>
<protein>
    <submittedName>
        <fullName evidence="4">IS1182 family transposase</fullName>
    </submittedName>
</protein>
<accession>A0A523XI61</accession>
<evidence type="ECO:0000256" key="1">
    <source>
        <dbReference type="SAM" id="MobiDB-lite"/>
    </source>
</evidence>
<dbReference type="Pfam" id="PF13751">
    <property type="entry name" value="DDE_Tnp_1_6"/>
    <property type="match status" value="1"/>
</dbReference>
<organism evidence="4 5">
    <name type="scientific">candidate division TA06 bacterium</name>
    <dbReference type="NCBI Taxonomy" id="2250710"/>
    <lineage>
        <taxon>Bacteria</taxon>
        <taxon>Bacteria division TA06</taxon>
    </lineage>
</organism>
<feature type="region of interest" description="Disordered" evidence="1">
    <location>
        <begin position="232"/>
        <end position="252"/>
    </location>
</feature>
<dbReference type="InterPro" id="IPR047629">
    <property type="entry name" value="IS1182_transpos"/>
</dbReference>
<feature type="domain" description="Transposase DDE" evidence="3">
    <location>
        <begin position="373"/>
        <end position="498"/>
    </location>
</feature>
<dbReference type="Pfam" id="PF05598">
    <property type="entry name" value="DUF772"/>
    <property type="match status" value="1"/>
</dbReference>
<dbReference type="NCBIfam" id="NF033551">
    <property type="entry name" value="transpos_IS1182"/>
    <property type="match status" value="1"/>
</dbReference>
<comment type="caution">
    <text evidence="4">The sequence shown here is derived from an EMBL/GenBank/DDBJ whole genome shotgun (WGS) entry which is preliminary data.</text>
</comment>
<dbReference type="EMBL" id="SOIP01000452">
    <property type="protein sequence ID" value="TET78982.1"/>
    <property type="molecule type" value="Genomic_DNA"/>
</dbReference>
<evidence type="ECO:0000259" key="2">
    <source>
        <dbReference type="Pfam" id="PF05598"/>
    </source>
</evidence>
<dbReference type="Proteomes" id="UP000315534">
    <property type="component" value="Unassembled WGS sequence"/>
</dbReference>
<proteinExistence type="predicted"/>
<dbReference type="InterPro" id="IPR008490">
    <property type="entry name" value="Transposase_InsH_N"/>
</dbReference>
<evidence type="ECO:0000259" key="3">
    <source>
        <dbReference type="Pfam" id="PF13751"/>
    </source>
</evidence>
<dbReference type="PANTHER" id="PTHR33408">
    <property type="entry name" value="TRANSPOSASE"/>
    <property type="match status" value="1"/>
</dbReference>
<dbReference type="AlphaFoldDB" id="A0A523XI61"/>
<feature type="domain" description="Transposase InsH N-terminal" evidence="2">
    <location>
        <begin position="45"/>
        <end position="129"/>
    </location>
</feature>
<evidence type="ECO:0000313" key="4">
    <source>
        <dbReference type="EMBL" id="TET78982.1"/>
    </source>
</evidence>
<sequence>MEVCRGIMQEEVVFREEVVMGAKYRKYDPEQTYFTVIDPEEIKKHNPLLLAIHNFVEEHVSLEPFSLKVENEVGGAPAVHPKMMLKILFYSYAKGVYSPREIEDRLRWDPYYIYLSANQKVDHSTICNFILEYGEEIKGIFARVVYVMAKMGYVTMGFVAVDGTRVRADVSEKFTGNAKEFTEKRKRIERKIDKILHHTMDEDESEKYRVRRAKKLEALERDKEKIDRFLSEVEERGEEGDSGGSQVSLSDRDARMVKDKGKKYMGYNCQVVVDEEQHVIVGAEVFNQASDKVLLKPMVEEIRVRTGSSLRETEMGFDAGYFSSKNIKYCHDQGLDVYLPEGKGESGSIQRKDKRIGSRDCKLEIDGPVRRLTCPGGQVLKGLEEKKGKVYVYRFYPKLKECKSCAVREACHKGLKKEKRFSVTEEYFDTLPLREEMKRKLSSASGKRRMADRSCIIEHIFGEIKEAFKFRRFVHRGSEKVSVIWSIICIGYDFRKMARLGYT</sequence>
<reference evidence="4 5" key="1">
    <citation type="submission" date="2019-03" db="EMBL/GenBank/DDBJ databases">
        <title>Metabolic potential of uncultured bacteria and archaea associated with petroleum seepage in deep-sea sediments.</title>
        <authorList>
            <person name="Dong X."/>
            <person name="Hubert C."/>
        </authorList>
    </citation>
    <scope>NUCLEOTIDE SEQUENCE [LARGE SCALE GENOMIC DNA]</scope>
    <source>
        <strain evidence="4">E29_bin36</strain>
    </source>
</reference>
<name>A0A523XI61_UNCT6</name>
<gene>
    <name evidence="4" type="ORF">E3J38_07855</name>
</gene>
<dbReference type="InterPro" id="IPR025668">
    <property type="entry name" value="Tnp_DDE_dom"/>
</dbReference>